<dbReference type="GO" id="GO:0016125">
    <property type="term" value="P:sterol metabolic process"/>
    <property type="evidence" value="ECO:0007669"/>
    <property type="project" value="TreeGrafter"/>
</dbReference>
<dbReference type="Gene3D" id="1.10.630.10">
    <property type="entry name" value="Cytochrome P450"/>
    <property type="match status" value="1"/>
</dbReference>
<dbReference type="GO" id="GO:0005506">
    <property type="term" value="F:iron ion binding"/>
    <property type="evidence" value="ECO:0007669"/>
    <property type="project" value="InterPro"/>
</dbReference>
<dbReference type="SUPFAM" id="SSF48264">
    <property type="entry name" value="Cytochrome P450"/>
    <property type="match status" value="1"/>
</dbReference>
<name>A0AAX6I9G1_IRIPA</name>
<keyword evidence="1" id="KW-0479">Metal-binding</keyword>
<keyword evidence="2" id="KW-0408">Iron</keyword>
<gene>
    <name evidence="3" type="ORF">M6B38_268710</name>
</gene>
<dbReference type="PANTHER" id="PTHR24286:SF10">
    <property type="entry name" value="ABSCISIC ACID 8'-HYDROXYLASE 1"/>
    <property type="match status" value="1"/>
</dbReference>
<evidence type="ECO:0000313" key="4">
    <source>
        <dbReference type="Proteomes" id="UP001140949"/>
    </source>
</evidence>
<dbReference type="Proteomes" id="UP001140949">
    <property type="component" value="Unassembled WGS sequence"/>
</dbReference>
<evidence type="ECO:0000313" key="3">
    <source>
        <dbReference type="EMBL" id="KAJ6849892.1"/>
    </source>
</evidence>
<dbReference type="EMBL" id="JANAVB010003398">
    <property type="protein sequence ID" value="KAJ6849892.1"/>
    <property type="molecule type" value="Genomic_DNA"/>
</dbReference>
<evidence type="ECO:0000256" key="1">
    <source>
        <dbReference type="ARBA" id="ARBA00022723"/>
    </source>
</evidence>
<dbReference type="GO" id="GO:0020037">
    <property type="term" value="F:heme binding"/>
    <property type="evidence" value="ECO:0007669"/>
    <property type="project" value="InterPro"/>
</dbReference>
<protein>
    <submittedName>
        <fullName evidence="3">Abscisic acid 8'-hydroxylase 1-like</fullName>
    </submittedName>
</protein>
<dbReference type="GO" id="GO:0016709">
    <property type="term" value="F:oxidoreductase activity, acting on paired donors, with incorporation or reduction of molecular oxygen, NAD(P)H as one donor, and incorporation of one atom of oxygen"/>
    <property type="evidence" value="ECO:0007669"/>
    <property type="project" value="TreeGrafter"/>
</dbReference>
<evidence type="ECO:0000256" key="2">
    <source>
        <dbReference type="ARBA" id="ARBA00023004"/>
    </source>
</evidence>
<reference evidence="3" key="1">
    <citation type="journal article" date="2023" name="GigaByte">
        <title>Genome assembly of the bearded iris, Iris pallida Lam.</title>
        <authorList>
            <person name="Bruccoleri R.E."/>
            <person name="Oakeley E.J."/>
            <person name="Faust A.M.E."/>
            <person name="Altorfer M."/>
            <person name="Dessus-Babus S."/>
            <person name="Burckhardt D."/>
            <person name="Oertli M."/>
            <person name="Naumann U."/>
            <person name="Petersen F."/>
            <person name="Wong J."/>
        </authorList>
    </citation>
    <scope>NUCLEOTIDE SEQUENCE</scope>
    <source>
        <strain evidence="3">GSM-AAB239-AS_SAM_17_03QT</strain>
    </source>
</reference>
<reference evidence="3" key="2">
    <citation type="submission" date="2023-04" db="EMBL/GenBank/DDBJ databases">
        <authorList>
            <person name="Bruccoleri R.E."/>
            <person name="Oakeley E.J."/>
            <person name="Faust A.-M."/>
            <person name="Dessus-Babus S."/>
            <person name="Altorfer M."/>
            <person name="Burckhardt D."/>
            <person name="Oertli M."/>
            <person name="Naumann U."/>
            <person name="Petersen F."/>
            <person name="Wong J."/>
        </authorList>
    </citation>
    <scope>NUCLEOTIDE SEQUENCE</scope>
    <source>
        <strain evidence="3">GSM-AAB239-AS_SAM_17_03QT</strain>
        <tissue evidence="3">Leaf</tissue>
    </source>
</reference>
<dbReference type="InterPro" id="IPR036396">
    <property type="entry name" value="Cyt_P450_sf"/>
</dbReference>
<dbReference type="AlphaFoldDB" id="A0AAX6I9G1"/>
<organism evidence="3 4">
    <name type="scientific">Iris pallida</name>
    <name type="common">Sweet iris</name>
    <dbReference type="NCBI Taxonomy" id="29817"/>
    <lineage>
        <taxon>Eukaryota</taxon>
        <taxon>Viridiplantae</taxon>
        <taxon>Streptophyta</taxon>
        <taxon>Embryophyta</taxon>
        <taxon>Tracheophyta</taxon>
        <taxon>Spermatophyta</taxon>
        <taxon>Magnoliopsida</taxon>
        <taxon>Liliopsida</taxon>
        <taxon>Asparagales</taxon>
        <taxon>Iridaceae</taxon>
        <taxon>Iridoideae</taxon>
        <taxon>Irideae</taxon>
        <taxon>Iris</taxon>
    </lineage>
</organism>
<dbReference type="GO" id="GO:0009687">
    <property type="term" value="P:abscisic acid metabolic process"/>
    <property type="evidence" value="ECO:0007669"/>
    <property type="project" value="TreeGrafter"/>
</dbReference>
<proteinExistence type="predicted"/>
<accession>A0AAX6I9G1</accession>
<sequence>MDWTEYLDPEDKEEEEGLQREEFVFVPKMPPPRKRNIQSITVEQMEITKLKGSEDKSLSWDETKTMPFTCRVIQKTMRVASIVSFTFKEAVKNVEYQGHGSDGLYVVSP</sequence>
<dbReference type="PANTHER" id="PTHR24286">
    <property type="entry name" value="CYTOCHROME P450 26"/>
    <property type="match status" value="1"/>
</dbReference>
<comment type="caution">
    <text evidence="3">The sequence shown here is derived from an EMBL/GenBank/DDBJ whole genome shotgun (WGS) entry which is preliminary data.</text>
</comment>
<keyword evidence="4" id="KW-1185">Reference proteome</keyword>